<keyword evidence="2" id="KW-1185">Reference proteome</keyword>
<name>A0A1F5L640_PENAI</name>
<sequence>MSDFTEANRKHFDKVASNHQTDFGDLINSIIAELNTRRESISAKLVDTDPVGEVRLLDYACGAGTVSKALAPYTSCTIGLDLSANMVAEYNKAAAEAAFGPDRMKGYQHDVLSAPSTTSLPSGVLAPFDIIVTSMALHHVADPGRLLRAFSELLKPGGVCVVVDMVPGSAVHEGNEERSESDIREALQPEQREVFNTIGKHGFNEEEMRALYAGAGMWTGFEYVVFGEPFRFTMFGERFRTTGFIARGEKSAV</sequence>
<dbReference type="EMBL" id="LXJU01000028">
    <property type="protein sequence ID" value="OGE48440.1"/>
    <property type="molecule type" value="Genomic_DNA"/>
</dbReference>
<protein>
    <recommendedName>
        <fullName evidence="3">Methyltransferase domain-containing protein</fullName>
    </recommendedName>
</protein>
<dbReference type="PANTHER" id="PTHR43861">
    <property type="entry name" value="TRANS-ACONITATE 2-METHYLTRANSFERASE-RELATED"/>
    <property type="match status" value="1"/>
</dbReference>
<evidence type="ECO:0000313" key="2">
    <source>
        <dbReference type="Proteomes" id="UP000177622"/>
    </source>
</evidence>
<reference evidence="1 2" key="1">
    <citation type="journal article" date="2016" name="Sci. Rep.">
        <title>Penicillium arizonense, a new, genome sequenced fungal species, reveals a high chemical diversity in secreted metabolites.</title>
        <authorList>
            <person name="Grijseels S."/>
            <person name="Nielsen J.C."/>
            <person name="Randelovic M."/>
            <person name="Nielsen J."/>
            <person name="Nielsen K.F."/>
            <person name="Workman M."/>
            <person name="Frisvad J.C."/>
        </authorList>
    </citation>
    <scope>NUCLEOTIDE SEQUENCE [LARGE SCALE GENOMIC DNA]</scope>
    <source>
        <strain evidence="1 2">CBS 141311</strain>
    </source>
</reference>
<evidence type="ECO:0008006" key="3">
    <source>
        <dbReference type="Google" id="ProtNLM"/>
    </source>
</evidence>
<dbReference type="GeneID" id="34580889"/>
<dbReference type="InterPro" id="IPR029063">
    <property type="entry name" value="SAM-dependent_MTases_sf"/>
</dbReference>
<dbReference type="OrthoDB" id="66144at2759"/>
<gene>
    <name evidence="1" type="ORF">PENARI_c028G00644</name>
</gene>
<dbReference type="SUPFAM" id="SSF53335">
    <property type="entry name" value="S-adenosyl-L-methionine-dependent methyltransferases"/>
    <property type="match status" value="1"/>
</dbReference>
<dbReference type="CDD" id="cd02440">
    <property type="entry name" value="AdoMet_MTases"/>
    <property type="match status" value="1"/>
</dbReference>
<dbReference type="Pfam" id="PF13489">
    <property type="entry name" value="Methyltransf_23"/>
    <property type="match status" value="1"/>
</dbReference>
<dbReference type="RefSeq" id="XP_022483895.1">
    <property type="nucleotide sequence ID" value="XM_022636155.1"/>
</dbReference>
<dbReference type="AlphaFoldDB" id="A0A1F5L640"/>
<evidence type="ECO:0000313" key="1">
    <source>
        <dbReference type="EMBL" id="OGE48440.1"/>
    </source>
</evidence>
<dbReference type="STRING" id="1835702.A0A1F5L640"/>
<dbReference type="Gene3D" id="3.40.50.150">
    <property type="entry name" value="Vaccinia Virus protein VP39"/>
    <property type="match status" value="1"/>
</dbReference>
<accession>A0A1F5L640</accession>
<dbReference type="Proteomes" id="UP000177622">
    <property type="component" value="Unassembled WGS sequence"/>
</dbReference>
<proteinExistence type="predicted"/>
<comment type="caution">
    <text evidence="1">The sequence shown here is derived from an EMBL/GenBank/DDBJ whole genome shotgun (WGS) entry which is preliminary data.</text>
</comment>
<organism evidence="1 2">
    <name type="scientific">Penicillium arizonense</name>
    <dbReference type="NCBI Taxonomy" id="1835702"/>
    <lineage>
        <taxon>Eukaryota</taxon>
        <taxon>Fungi</taxon>
        <taxon>Dikarya</taxon>
        <taxon>Ascomycota</taxon>
        <taxon>Pezizomycotina</taxon>
        <taxon>Eurotiomycetes</taxon>
        <taxon>Eurotiomycetidae</taxon>
        <taxon>Eurotiales</taxon>
        <taxon>Aspergillaceae</taxon>
        <taxon>Penicillium</taxon>
    </lineage>
</organism>